<evidence type="ECO:0000313" key="2">
    <source>
        <dbReference type="EMBL" id="QDZ39295.1"/>
    </source>
</evidence>
<reference evidence="2" key="1">
    <citation type="submission" date="2019-08" db="EMBL/GenBank/DDBJ databases">
        <title>Carotenoids and Carotenoid Binding Proteins in the Halophilic Cyanobacterium Euhalothece sp. ZM00.</title>
        <authorList>
            <person name="Cho S.M."/>
            <person name="Song J.Y."/>
            <person name="Park Y.-I."/>
        </authorList>
    </citation>
    <scope>NUCLEOTIDE SEQUENCE [LARGE SCALE GENOMIC DNA]</scope>
    <source>
        <strain evidence="2">Z-M001</strain>
    </source>
</reference>
<dbReference type="EMBL" id="CP042326">
    <property type="protein sequence ID" value="QDZ39295.1"/>
    <property type="molecule type" value="Genomic_DNA"/>
</dbReference>
<dbReference type="KEGG" id="enn:FRE64_04730"/>
<protein>
    <submittedName>
        <fullName evidence="2">Uncharacterized protein</fullName>
    </submittedName>
</protein>
<dbReference type="RefSeq" id="WP_146294899.1">
    <property type="nucleotide sequence ID" value="NZ_CP042326.1"/>
</dbReference>
<proteinExistence type="predicted"/>
<organism evidence="2 3">
    <name type="scientific">Euhalothece natronophila Z-M001</name>
    <dbReference type="NCBI Taxonomy" id="522448"/>
    <lineage>
        <taxon>Bacteria</taxon>
        <taxon>Bacillati</taxon>
        <taxon>Cyanobacteriota</taxon>
        <taxon>Cyanophyceae</taxon>
        <taxon>Oscillatoriophycideae</taxon>
        <taxon>Chroococcales</taxon>
        <taxon>Halothecacae</taxon>
        <taxon>Halothece cluster</taxon>
        <taxon>Euhalothece</taxon>
    </lineage>
</organism>
<feature type="region of interest" description="Disordered" evidence="1">
    <location>
        <begin position="20"/>
        <end position="98"/>
    </location>
</feature>
<evidence type="ECO:0000313" key="3">
    <source>
        <dbReference type="Proteomes" id="UP000318453"/>
    </source>
</evidence>
<dbReference type="OrthoDB" id="468587at2"/>
<accession>A0A5B8NLZ3</accession>
<keyword evidence="3" id="KW-1185">Reference proteome</keyword>
<feature type="compositionally biased region" description="Polar residues" evidence="1">
    <location>
        <begin position="81"/>
        <end position="91"/>
    </location>
</feature>
<name>A0A5B8NLZ3_9CHRO</name>
<evidence type="ECO:0000256" key="1">
    <source>
        <dbReference type="SAM" id="MobiDB-lite"/>
    </source>
</evidence>
<feature type="compositionally biased region" description="Low complexity" evidence="1">
    <location>
        <begin position="58"/>
        <end position="80"/>
    </location>
</feature>
<dbReference type="Proteomes" id="UP000318453">
    <property type="component" value="Chromosome"/>
</dbReference>
<gene>
    <name evidence="2" type="ORF">FRE64_04730</name>
</gene>
<sequence length="129" mass="14212">MVGIIKNLFSGKNNYYIELDESEAQNSSQEENTQKTEQKAEPAEKPKAEPKTEETSKTQTQPSSAQPTSSTPQQPVSAQSNGKPESNQLTGETFAPTYLIPKATVSRRRPGANMSEFIEFAREVNSSSR</sequence>
<dbReference type="AlphaFoldDB" id="A0A5B8NLZ3"/>
<feature type="compositionally biased region" description="Basic and acidic residues" evidence="1">
    <location>
        <begin position="32"/>
        <end position="56"/>
    </location>
</feature>